<dbReference type="InterPro" id="IPR020846">
    <property type="entry name" value="MFS_dom"/>
</dbReference>
<reference evidence="8 9" key="1">
    <citation type="submission" date="2018-02" db="EMBL/GenBank/DDBJ databases">
        <title>The genomes of Aspergillus section Nigri reveals drivers in fungal speciation.</title>
        <authorList>
            <consortium name="DOE Joint Genome Institute"/>
            <person name="Vesth T.C."/>
            <person name="Nybo J."/>
            <person name="Theobald S."/>
            <person name="Brandl J."/>
            <person name="Frisvad J.C."/>
            <person name="Nielsen K.F."/>
            <person name="Lyhne E.K."/>
            <person name="Kogle M.E."/>
            <person name="Kuo A."/>
            <person name="Riley R."/>
            <person name="Clum A."/>
            <person name="Nolan M."/>
            <person name="Lipzen A."/>
            <person name="Salamov A."/>
            <person name="Henrissat B."/>
            <person name="Wiebenga A."/>
            <person name="De vries R.P."/>
            <person name="Grigoriev I.V."/>
            <person name="Mortensen U.H."/>
            <person name="Andersen M.R."/>
            <person name="Baker S.E."/>
        </authorList>
    </citation>
    <scope>NUCLEOTIDE SEQUENCE [LARGE SCALE GENOMIC DNA]</scope>
    <source>
        <strain evidence="8 9">CBS 114.80</strain>
    </source>
</reference>
<feature type="transmembrane region" description="Helical" evidence="6">
    <location>
        <begin position="403"/>
        <end position="425"/>
    </location>
</feature>
<dbReference type="PANTHER" id="PTHR23501">
    <property type="entry name" value="MAJOR FACILITATOR SUPERFAMILY"/>
    <property type="match status" value="1"/>
</dbReference>
<evidence type="ECO:0000256" key="1">
    <source>
        <dbReference type="ARBA" id="ARBA00004141"/>
    </source>
</evidence>
<evidence type="ECO:0000256" key="2">
    <source>
        <dbReference type="ARBA" id="ARBA00022692"/>
    </source>
</evidence>
<sequence length="547" mass="57539">MEDESTYPSFRQSLLVTISLCLTLFCVSLDETVLATAIPRITDQFQSLNDVGWYGSSYLFVFTATQMAWGKLYTMYPAKWVFLTGVTVFEVGSLVCGVSPTSGALIAGRSIAGLGAGSINAGAVLIISNTIPVQKRPIYLGCLGVVHGVVSVLGPVIGGLLTDHASWRWCFFLNLPIGAITVLGIVFFLSTNQPSAGPLSGKEKLRSMDLLGSAFFIPGILMLLLALEWGGSQYAWDSWRVILLFVLSAVALVVFAVVQVCAPEKATIAPRLVTNRNMLGLIGYIVGNSGGLFVFVYYLPIWLQAVKEFSASKSGLAILPTQLGMVAASLAGGILVTVVRYYTPFLIVSSLMAVAGAGLLSSLRPASGLGSILGYQVVLSVGIGLGAQNAMVVPSVVCAPGDVAMAIATLCFLQMLSSSIALTLAQTVFHSRLVANLAHRAPSVDSGLVEQGATRLRERVPADLLPSVVGAYSQAVSETFYVGVAMCALSLLGSASMQWKRVPGHKEATEKVEGEGQGQGQEQEQDQGQGQGAVGDSNAPADPTTEK</sequence>
<dbReference type="InterPro" id="IPR036259">
    <property type="entry name" value="MFS_trans_sf"/>
</dbReference>
<dbReference type="Pfam" id="PF07690">
    <property type="entry name" value="MFS_1"/>
    <property type="match status" value="1"/>
</dbReference>
<feature type="domain" description="Major facilitator superfamily (MFS) profile" evidence="7">
    <location>
        <begin position="16"/>
        <end position="502"/>
    </location>
</feature>
<feature type="compositionally biased region" description="Basic and acidic residues" evidence="5">
    <location>
        <begin position="504"/>
        <end position="514"/>
    </location>
</feature>
<dbReference type="InterPro" id="IPR011701">
    <property type="entry name" value="MFS"/>
</dbReference>
<feature type="transmembrane region" description="Helical" evidence="6">
    <location>
        <begin position="345"/>
        <end position="363"/>
    </location>
</feature>
<feature type="transmembrane region" description="Helical" evidence="6">
    <location>
        <begin position="210"/>
        <end position="227"/>
    </location>
</feature>
<dbReference type="EMBL" id="KZ825614">
    <property type="protein sequence ID" value="PYI26040.1"/>
    <property type="molecule type" value="Genomic_DNA"/>
</dbReference>
<evidence type="ECO:0000256" key="3">
    <source>
        <dbReference type="ARBA" id="ARBA00022989"/>
    </source>
</evidence>
<feature type="transmembrane region" description="Helical" evidence="6">
    <location>
        <begin position="81"/>
        <end position="100"/>
    </location>
</feature>
<evidence type="ECO:0000256" key="6">
    <source>
        <dbReference type="SAM" id="Phobius"/>
    </source>
</evidence>
<feature type="transmembrane region" description="Helical" evidence="6">
    <location>
        <begin position="279"/>
        <end position="299"/>
    </location>
</feature>
<feature type="transmembrane region" description="Helical" evidence="6">
    <location>
        <begin position="239"/>
        <end position="258"/>
    </location>
</feature>
<feature type="transmembrane region" description="Helical" evidence="6">
    <location>
        <begin position="51"/>
        <end position="69"/>
    </location>
</feature>
<dbReference type="SUPFAM" id="SSF103473">
    <property type="entry name" value="MFS general substrate transporter"/>
    <property type="match status" value="1"/>
</dbReference>
<keyword evidence="4 6" id="KW-0472">Membrane</keyword>
<evidence type="ECO:0000313" key="8">
    <source>
        <dbReference type="EMBL" id="PYI26040.1"/>
    </source>
</evidence>
<name>A0A2V5IC25_9EURO</name>
<protein>
    <submittedName>
        <fullName evidence="8">Permease of the major facilitator superfamily</fullName>
    </submittedName>
</protein>
<dbReference type="Gene3D" id="1.20.1720.10">
    <property type="entry name" value="Multidrug resistance protein D"/>
    <property type="match status" value="1"/>
</dbReference>
<comment type="subcellular location">
    <subcellularLocation>
        <location evidence="1">Membrane</location>
        <topology evidence="1">Multi-pass membrane protein</topology>
    </subcellularLocation>
</comment>
<gene>
    <name evidence="8" type="ORF">BP00DRAFT_499056</name>
</gene>
<dbReference type="Proteomes" id="UP000248817">
    <property type="component" value="Unassembled WGS sequence"/>
</dbReference>
<dbReference type="CDD" id="cd17502">
    <property type="entry name" value="MFS_Azr1_MDR_like"/>
    <property type="match status" value="1"/>
</dbReference>
<organism evidence="8 9">
    <name type="scientific">Aspergillus indologenus CBS 114.80</name>
    <dbReference type="NCBI Taxonomy" id="1450541"/>
    <lineage>
        <taxon>Eukaryota</taxon>
        <taxon>Fungi</taxon>
        <taxon>Dikarya</taxon>
        <taxon>Ascomycota</taxon>
        <taxon>Pezizomycotina</taxon>
        <taxon>Eurotiomycetes</taxon>
        <taxon>Eurotiomycetidae</taxon>
        <taxon>Eurotiales</taxon>
        <taxon>Aspergillaceae</taxon>
        <taxon>Aspergillus</taxon>
        <taxon>Aspergillus subgen. Circumdati</taxon>
    </lineage>
</organism>
<dbReference type="GO" id="GO:0005886">
    <property type="term" value="C:plasma membrane"/>
    <property type="evidence" value="ECO:0007669"/>
    <property type="project" value="TreeGrafter"/>
</dbReference>
<dbReference type="AlphaFoldDB" id="A0A2V5IC25"/>
<keyword evidence="2 6" id="KW-0812">Transmembrane</keyword>
<feature type="transmembrane region" description="Helical" evidence="6">
    <location>
        <begin position="138"/>
        <end position="160"/>
    </location>
</feature>
<evidence type="ECO:0000256" key="4">
    <source>
        <dbReference type="ARBA" id="ARBA00023136"/>
    </source>
</evidence>
<keyword evidence="3 6" id="KW-1133">Transmembrane helix</keyword>
<feature type="transmembrane region" description="Helical" evidence="6">
    <location>
        <begin position="479"/>
        <end position="497"/>
    </location>
</feature>
<dbReference type="PRINTS" id="PR01036">
    <property type="entry name" value="TCRTETB"/>
</dbReference>
<feature type="transmembrane region" description="Helical" evidence="6">
    <location>
        <begin position="319"/>
        <end position="338"/>
    </location>
</feature>
<dbReference type="Gene3D" id="1.20.1250.20">
    <property type="entry name" value="MFS general substrate transporter like domains"/>
    <property type="match status" value="1"/>
</dbReference>
<dbReference type="PANTHER" id="PTHR23501:SF198">
    <property type="entry name" value="AZOLE RESISTANCE PROTEIN 1-RELATED"/>
    <property type="match status" value="1"/>
</dbReference>
<feature type="region of interest" description="Disordered" evidence="5">
    <location>
        <begin position="503"/>
        <end position="547"/>
    </location>
</feature>
<evidence type="ECO:0000256" key="5">
    <source>
        <dbReference type="SAM" id="MobiDB-lite"/>
    </source>
</evidence>
<feature type="transmembrane region" description="Helical" evidence="6">
    <location>
        <begin position="369"/>
        <end position="391"/>
    </location>
</feature>
<dbReference type="PROSITE" id="PS50850">
    <property type="entry name" value="MFS"/>
    <property type="match status" value="1"/>
</dbReference>
<feature type="transmembrane region" description="Helical" evidence="6">
    <location>
        <begin position="106"/>
        <end position="126"/>
    </location>
</feature>
<feature type="transmembrane region" description="Helical" evidence="6">
    <location>
        <begin position="166"/>
        <end position="189"/>
    </location>
</feature>
<proteinExistence type="predicted"/>
<dbReference type="GO" id="GO:0022857">
    <property type="term" value="F:transmembrane transporter activity"/>
    <property type="evidence" value="ECO:0007669"/>
    <property type="project" value="InterPro"/>
</dbReference>
<evidence type="ECO:0000259" key="7">
    <source>
        <dbReference type="PROSITE" id="PS50850"/>
    </source>
</evidence>
<evidence type="ECO:0000313" key="9">
    <source>
        <dbReference type="Proteomes" id="UP000248817"/>
    </source>
</evidence>
<keyword evidence="9" id="KW-1185">Reference proteome</keyword>
<accession>A0A2V5IC25</accession>